<accession>A0A8S4QMA2</accession>
<protein>
    <submittedName>
        <fullName evidence="1">Jg27035 protein</fullName>
    </submittedName>
</protein>
<sequence length="75" mass="8924">MVHAQLNIRGKLTKATTTPRTSAWLRLRRAAPLGYVLFLPQKHFVLRAHRPDMHRGACEPPMRKYFFREYFPLLF</sequence>
<dbReference type="Proteomes" id="UP000838756">
    <property type="component" value="Unassembled WGS sequence"/>
</dbReference>
<evidence type="ECO:0000313" key="2">
    <source>
        <dbReference type="Proteomes" id="UP000838756"/>
    </source>
</evidence>
<keyword evidence="2" id="KW-1185">Reference proteome</keyword>
<proteinExistence type="predicted"/>
<dbReference type="AlphaFoldDB" id="A0A8S4QMA2"/>
<gene>
    <name evidence="1" type="primary">jg27035</name>
    <name evidence="1" type="ORF">PAEG_LOCUS2183</name>
</gene>
<reference evidence="1" key="1">
    <citation type="submission" date="2022-03" db="EMBL/GenBank/DDBJ databases">
        <authorList>
            <person name="Lindestad O."/>
        </authorList>
    </citation>
    <scope>NUCLEOTIDE SEQUENCE</scope>
</reference>
<feature type="non-terminal residue" evidence="1">
    <location>
        <position position="75"/>
    </location>
</feature>
<evidence type="ECO:0000313" key="1">
    <source>
        <dbReference type="EMBL" id="CAH2210273.1"/>
    </source>
</evidence>
<name>A0A8S4QMA2_9NEOP</name>
<dbReference type="EMBL" id="CAKXAJ010007111">
    <property type="protein sequence ID" value="CAH2210273.1"/>
    <property type="molecule type" value="Genomic_DNA"/>
</dbReference>
<comment type="caution">
    <text evidence="1">The sequence shown here is derived from an EMBL/GenBank/DDBJ whole genome shotgun (WGS) entry which is preliminary data.</text>
</comment>
<organism evidence="1 2">
    <name type="scientific">Pararge aegeria aegeria</name>
    <dbReference type="NCBI Taxonomy" id="348720"/>
    <lineage>
        <taxon>Eukaryota</taxon>
        <taxon>Metazoa</taxon>
        <taxon>Ecdysozoa</taxon>
        <taxon>Arthropoda</taxon>
        <taxon>Hexapoda</taxon>
        <taxon>Insecta</taxon>
        <taxon>Pterygota</taxon>
        <taxon>Neoptera</taxon>
        <taxon>Endopterygota</taxon>
        <taxon>Lepidoptera</taxon>
        <taxon>Glossata</taxon>
        <taxon>Ditrysia</taxon>
        <taxon>Papilionoidea</taxon>
        <taxon>Nymphalidae</taxon>
        <taxon>Satyrinae</taxon>
        <taxon>Satyrini</taxon>
        <taxon>Parargina</taxon>
        <taxon>Pararge</taxon>
    </lineage>
</organism>